<organism evidence="1 2">
    <name type="scientific">Maribellus comscasis</name>
    <dbReference type="NCBI Taxonomy" id="2681766"/>
    <lineage>
        <taxon>Bacteria</taxon>
        <taxon>Pseudomonadati</taxon>
        <taxon>Bacteroidota</taxon>
        <taxon>Bacteroidia</taxon>
        <taxon>Marinilabiliales</taxon>
        <taxon>Prolixibacteraceae</taxon>
        <taxon>Maribellus</taxon>
    </lineage>
</organism>
<protein>
    <submittedName>
        <fullName evidence="1">Uncharacterized protein</fullName>
    </submittedName>
</protein>
<dbReference type="KEGG" id="mcos:GM418_10840"/>
<sequence length="53" mass="5973">MRIQVSGMRINTSCLSGGERKIVERLARKAGSSNLAPNEQKFLRDMSKRSSNY</sequence>
<dbReference type="AlphaFoldDB" id="A0A6I6JMI7"/>
<proteinExistence type="predicted"/>
<gene>
    <name evidence="1" type="ORF">GM418_10840</name>
</gene>
<dbReference type="RefSeq" id="WP_158865944.1">
    <property type="nucleotide sequence ID" value="NZ_CP046401.1"/>
</dbReference>
<dbReference type="EMBL" id="CP046401">
    <property type="protein sequence ID" value="QGY44136.1"/>
    <property type="molecule type" value="Genomic_DNA"/>
</dbReference>
<accession>A0A6I6JMI7</accession>
<name>A0A6I6JMI7_9BACT</name>
<reference evidence="1 2" key="1">
    <citation type="submission" date="2019-11" db="EMBL/GenBank/DDBJ databases">
        <authorList>
            <person name="Zheng R.K."/>
            <person name="Sun C.M."/>
        </authorList>
    </citation>
    <scope>NUCLEOTIDE SEQUENCE [LARGE SCALE GENOMIC DNA]</scope>
    <source>
        <strain evidence="1 2">WC007</strain>
    </source>
</reference>
<evidence type="ECO:0000313" key="2">
    <source>
        <dbReference type="Proteomes" id="UP000428260"/>
    </source>
</evidence>
<evidence type="ECO:0000313" key="1">
    <source>
        <dbReference type="EMBL" id="QGY44136.1"/>
    </source>
</evidence>
<dbReference type="Proteomes" id="UP000428260">
    <property type="component" value="Chromosome"/>
</dbReference>
<keyword evidence="2" id="KW-1185">Reference proteome</keyword>